<reference evidence="1 2" key="1">
    <citation type="submission" date="2014-06" db="EMBL/GenBank/DDBJ databases">
        <authorList>
            <person name="Swart Estienne"/>
        </authorList>
    </citation>
    <scope>NUCLEOTIDE SEQUENCE [LARGE SCALE GENOMIC DNA]</scope>
    <source>
        <strain evidence="1 2">130c</strain>
    </source>
</reference>
<evidence type="ECO:0000313" key="1">
    <source>
        <dbReference type="EMBL" id="CDW84856.1"/>
    </source>
</evidence>
<name>A0A078ASB2_STYLE</name>
<dbReference type="EMBL" id="CCKQ01013211">
    <property type="protein sequence ID" value="CDW84856.1"/>
    <property type="molecule type" value="Genomic_DNA"/>
</dbReference>
<dbReference type="Proteomes" id="UP000039865">
    <property type="component" value="Unassembled WGS sequence"/>
</dbReference>
<evidence type="ECO:0000313" key="2">
    <source>
        <dbReference type="Proteomes" id="UP000039865"/>
    </source>
</evidence>
<keyword evidence="2" id="KW-1185">Reference proteome</keyword>
<sequence>MNNQSLIYNSVDERASSQFNRTKITPKLEHIYVPRERTAMNTTKASSRLGEQSKMLSDNLTQMPSFMKYEERNGIITGRASLMSYDINNSSIMGSNHNPMLQKYMEVYSNEGHRQSIRDRQIQLAAGVKKNRKFHSQSIDFPQIKQGQGSTYYSHNRSVEETDPQSLYFQNECEKIQKQKLEFDKWVKPVHKQSIKQAEFKYKLQKMSKFLFENFKQQEDEQVKVETHTKRKSIRLPHSKRKQSMIVKDPNFIVENVDEENINRDIQSQLNFHQENSKASLQLVPMQNSFYSNKI</sequence>
<organism evidence="1 2">
    <name type="scientific">Stylonychia lemnae</name>
    <name type="common">Ciliate</name>
    <dbReference type="NCBI Taxonomy" id="5949"/>
    <lineage>
        <taxon>Eukaryota</taxon>
        <taxon>Sar</taxon>
        <taxon>Alveolata</taxon>
        <taxon>Ciliophora</taxon>
        <taxon>Intramacronucleata</taxon>
        <taxon>Spirotrichea</taxon>
        <taxon>Stichotrichia</taxon>
        <taxon>Sporadotrichida</taxon>
        <taxon>Oxytrichidae</taxon>
        <taxon>Stylonychinae</taxon>
        <taxon>Stylonychia</taxon>
    </lineage>
</organism>
<accession>A0A078ASB2</accession>
<proteinExistence type="predicted"/>
<dbReference type="AlphaFoldDB" id="A0A078ASB2"/>
<dbReference type="InParanoid" id="A0A078ASB2"/>
<protein>
    <submittedName>
        <fullName evidence="1">Uncharacterized protein</fullName>
    </submittedName>
</protein>
<gene>
    <name evidence="1" type="primary">Contig7354.g7858</name>
    <name evidence="1" type="ORF">STYLEM_13925</name>
</gene>